<protein>
    <recommendedName>
        <fullName evidence="4">HCP-like protein</fullName>
    </recommendedName>
</protein>
<dbReference type="SMART" id="SM00671">
    <property type="entry name" value="SEL1"/>
    <property type="match status" value="3"/>
</dbReference>
<dbReference type="Proteomes" id="UP000002035">
    <property type="component" value="Unassembled WGS sequence"/>
</dbReference>
<dbReference type="Gene3D" id="1.25.40.10">
    <property type="entry name" value="Tetratricopeptide repeat domain"/>
    <property type="match status" value="1"/>
</dbReference>
<feature type="compositionally biased region" description="Polar residues" evidence="1">
    <location>
        <begin position="138"/>
        <end position="158"/>
    </location>
</feature>
<organism evidence="2 3">
    <name type="scientific">Arthroderma otae (strain ATCC MYA-4605 / CBS 113480)</name>
    <name type="common">Microsporum canis</name>
    <dbReference type="NCBI Taxonomy" id="554155"/>
    <lineage>
        <taxon>Eukaryota</taxon>
        <taxon>Fungi</taxon>
        <taxon>Dikarya</taxon>
        <taxon>Ascomycota</taxon>
        <taxon>Pezizomycotina</taxon>
        <taxon>Eurotiomycetes</taxon>
        <taxon>Eurotiomycetidae</taxon>
        <taxon>Onygenales</taxon>
        <taxon>Arthrodermataceae</taxon>
        <taxon>Microsporum</taxon>
    </lineage>
</organism>
<feature type="compositionally biased region" description="Acidic residues" evidence="1">
    <location>
        <begin position="111"/>
        <end position="122"/>
    </location>
</feature>
<feature type="compositionally biased region" description="Basic and acidic residues" evidence="1">
    <location>
        <begin position="25"/>
        <end position="40"/>
    </location>
</feature>
<dbReference type="GO" id="GO:0032153">
    <property type="term" value="C:cell division site"/>
    <property type="evidence" value="ECO:0007669"/>
    <property type="project" value="TreeGrafter"/>
</dbReference>
<dbReference type="EMBL" id="DS995707">
    <property type="protein sequence ID" value="EEQ34813.1"/>
    <property type="molecule type" value="Genomic_DNA"/>
</dbReference>
<dbReference type="GeneID" id="9230818"/>
<evidence type="ECO:0008006" key="4">
    <source>
        <dbReference type="Google" id="ProtNLM"/>
    </source>
</evidence>
<dbReference type="eggNOG" id="ENOG502R38G">
    <property type="taxonomic scope" value="Eukaryota"/>
</dbReference>
<dbReference type="PANTHER" id="PTHR43628:SF1">
    <property type="entry name" value="CHITIN SYNTHASE REGULATORY FACTOR 2-RELATED"/>
    <property type="match status" value="1"/>
</dbReference>
<dbReference type="PANTHER" id="PTHR43628">
    <property type="entry name" value="ACTIVATOR OF C KINASE PROTEIN 1-RELATED"/>
    <property type="match status" value="1"/>
</dbReference>
<dbReference type="SUPFAM" id="SSF81901">
    <property type="entry name" value="HCP-like"/>
    <property type="match status" value="1"/>
</dbReference>
<dbReference type="InterPro" id="IPR011990">
    <property type="entry name" value="TPR-like_helical_dom_sf"/>
</dbReference>
<reference evidence="3" key="1">
    <citation type="journal article" date="2012" name="MBio">
        <title>Comparative genome analysis of Trichophyton rubrum and related dermatophytes reveals candidate genes involved in infection.</title>
        <authorList>
            <person name="Martinez D.A."/>
            <person name="Oliver B.G."/>
            <person name="Graeser Y."/>
            <person name="Goldberg J.M."/>
            <person name="Li W."/>
            <person name="Martinez-Rossi N.M."/>
            <person name="Monod M."/>
            <person name="Shelest E."/>
            <person name="Barton R.C."/>
            <person name="Birch E."/>
            <person name="Brakhage A.A."/>
            <person name="Chen Z."/>
            <person name="Gurr S.J."/>
            <person name="Heiman D."/>
            <person name="Heitman J."/>
            <person name="Kosti I."/>
            <person name="Rossi A."/>
            <person name="Saif S."/>
            <person name="Samalova M."/>
            <person name="Saunders C.W."/>
            <person name="Shea T."/>
            <person name="Summerbell R.C."/>
            <person name="Xu J."/>
            <person name="Young S."/>
            <person name="Zeng Q."/>
            <person name="Birren B.W."/>
            <person name="Cuomo C.A."/>
            <person name="White T.C."/>
        </authorList>
    </citation>
    <scope>NUCLEOTIDE SEQUENCE [LARGE SCALE GENOMIC DNA]</scope>
    <source>
        <strain evidence="3">ATCC MYA-4605 / CBS 113480</strain>
    </source>
</reference>
<dbReference type="STRING" id="554155.C5FWX3"/>
<feature type="compositionally biased region" description="Basic residues" evidence="1">
    <location>
        <begin position="1"/>
        <end position="10"/>
    </location>
</feature>
<proteinExistence type="predicted"/>
<feature type="compositionally biased region" description="Polar residues" evidence="1">
    <location>
        <begin position="68"/>
        <end position="79"/>
    </location>
</feature>
<evidence type="ECO:0000313" key="3">
    <source>
        <dbReference type="Proteomes" id="UP000002035"/>
    </source>
</evidence>
<feature type="region of interest" description="Disordered" evidence="1">
    <location>
        <begin position="137"/>
        <end position="164"/>
    </location>
</feature>
<evidence type="ECO:0000313" key="2">
    <source>
        <dbReference type="EMBL" id="EEQ34813.1"/>
    </source>
</evidence>
<dbReference type="HOGENOM" id="CLU_033724_0_0_1"/>
<keyword evidence="3" id="KW-1185">Reference proteome</keyword>
<gene>
    <name evidence="2" type="ORF">MCYG_07632</name>
</gene>
<dbReference type="AlphaFoldDB" id="C5FWX3"/>
<sequence>MPLLKLHKKREKDDEPKLPPAHASEPPEFRIIRSDTHTEETIDAPAFQLVENPTSPRKSFGFFRRSIDTSPNSRSSQDSHSPRESRLSRLHIGRRSRSGSSSSVVLPENLPEIENDVADDQEREAQWEKRATVLVQRGSRSSLSPGLQQGRSRSSSVGKVNDPEGDETIQEAIRLHEAGDLEKSTHIFGKLADPHGQNNALSQVLFGLALRRNLTIYRRHGWGCEPNAEMAVQYLSAAASNSASIEEEALRAGMKKGGAAKGELVLAIYELANCYRNGWGVAKDPAAARQYYETAANLGDTDAMNEVGWCYLEGFGGKKDKFTAAKYYRLAEENGNKTLGNSWIWKDKYNPK</sequence>
<dbReference type="OMA" id="WGIKKDP"/>
<dbReference type="RefSeq" id="XP_002843849.1">
    <property type="nucleotide sequence ID" value="XM_002843803.1"/>
</dbReference>
<dbReference type="Pfam" id="PF08238">
    <property type="entry name" value="Sel1"/>
    <property type="match status" value="3"/>
</dbReference>
<dbReference type="VEuPathDB" id="FungiDB:MCYG_07632"/>
<evidence type="ECO:0000256" key="1">
    <source>
        <dbReference type="SAM" id="MobiDB-lite"/>
    </source>
</evidence>
<accession>C5FWX3</accession>
<feature type="region of interest" description="Disordered" evidence="1">
    <location>
        <begin position="1"/>
        <end position="125"/>
    </location>
</feature>
<name>C5FWX3_ARTOC</name>
<dbReference type="InterPro" id="IPR006597">
    <property type="entry name" value="Sel1-like"/>
</dbReference>
<feature type="compositionally biased region" description="Basic residues" evidence="1">
    <location>
        <begin position="88"/>
        <end position="97"/>
    </location>
</feature>
<dbReference type="GO" id="GO:0010972">
    <property type="term" value="P:negative regulation of G2/M transition of mitotic cell cycle"/>
    <property type="evidence" value="ECO:0007669"/>
    <property type="project" value="TreeGrafter"/>
</dbReference>
<dbReference type="OrthoDB" id="2148946at2759"/>
<dbReference type="InterPro" id="IPR052945">
    <property type="entry name" value="Mitotic_Regulator"/>
</dbReference>